<name>A0A699HAF2_TANCI</name>
<gene>
    <name evidence="2" type="ORF">Tci_340535</name>
</gene>
<evidence type="ECO:0000313" key="2">
    <source>
        <dbReference type="EMBL" id="GEX68560.1"/>
    </source>
</evidence>
<dbReference type="EMBL" id="BKCJ010123506">
    <property type="protein sequence ID" value="GEX68560.1"/>
    <property type="molecule type" value="Genomic_DNA"/>
</dbReference>
<dbReference type="AlphaFoldDB" id="A0A699HAF2"/>
<evidence type="ECO:0000256" key="1">
    <source>
        <dbReference type="SAM" id="MobiDB-lite"/>
    </source>
</evidence>
<organism evidence="2">
    <name type="scientific">Tanacetum cinerariifolium</name>
    <name type="common">Dalmatian daisy</name>
    <name type="synonym">Chrysanthemum cinerariifolium</name>
    <dbReference type="NCBI Taxonomy" id="118510"/>
    <lineage>
        <taxon>Eukaryota</taxon>
        <taxon>Viridiplantae</taxon>
        <taxon>Streptophyta</taxon>
        <taxon>Embryophyta</taxon>
        <taxon>Tracheophyta</taxon>
        <taxon>Spermatophyta</taxon>
        <taxon>Magnoliopsida</taxon>
        <taxon>eudicotyledons</taxon>
        <taxon>Gunneridae</taxon>
        <taxon>Pentapetalae</taxon>
        <taxon>asterids</taxon>
        <taxon>campanulids</taxon>
        <taxon>Asterales</taxon>
        <taxon>Asteraceae</taxon>
        <taxon>Asteroideae</taxon>
        <taxon>Anthemideae</taxon>
        <taxon>Anthemidinae</taxon>
        <taxon>Tanacetum</taxon>
    </lineage>
</organism>
<accession>A0A699HAF2</accession>
<comment type="caution">
    <text evidence="2">The sequence shown here is derived from an EMBL/GenBank/DDBJ whole genome shotgun (WGS) entry which is preliminary data.</text>
</comment>
<feature type="compositionally biased region" description="Basic and acidic residues" evidence="1">
    <location>
        <begin position="380"/>
        <end position="397"/>
    </location>
</feature>
<protein>
    <submittedName>
        <fullName evidence="2">Uncharacterized protein</fullName>
    </submittedName>
</protein>
<reference evidence="2" key="1">
    <citation type="journal article" date="2019" name="Sci. Rep.">
        <title>Draft genome of Tanacetum cinerariifolium, the natural source of mosquito coil.</title>
        <authorList>
            <person name="Yamashiro T."/>
            <person name="Shiraishi A."/>
            <person name="Satake H."/>
            <person name="Nakayama K."/>
        </authorList>
    </citation>
    <scope>NUCLEOTIDE SEQUENCE</scope>
</reference>
<proteinExistence type="predicted"/>
<feature type="non-terminal residue" evidence="2">
    <location>
        <position position="505"/>
    </location>
</feature>
<feature type="region of interest" description="Disordered" evidence="1">
    <location>
        <begin position="365"/>
        <end position="397"/>
    </location>
</feature>
<sequence>MYEEDNEIVAAFMALSRPLVGSVNELRQENETFLRQIHQKLERNEAISSVSFLNLTTPSGDSWVMLDISTKGFPSTTYDSLRNRNPFPFSSSSTIPKLRFDFLYSASLGHDPGSKRTNQLYTVGLSARVESSDDNEDLGEDASKQGRKIHDIDVDEDITLVNDQDNEKMFDVNDLQGEEVFVQEDVASEVNVASIATTDSVAATMTIDEVTLAQALMKIKKEPVKLKKKDQIMPNQEVALKLQAELQAKFDKEQRLASEKAQQEEEANIALIETLDDVQAKIDVDYQLAERLQAEEQQELNDAVKATLFMQLLEKRRKFFAAKRVEEKRNKPPTRAQQKSIMCKYLYCYKTELVEESSKKAKVEVMKGSSKRASTEMEQENSKLEQESSKKQKIDDDKETAELKQLVKIIPDKEGVAFDAIPLAVKPPSIVDWKIHKEGKKSYYKIIKADESSKIYLVFSHMLKCFNREDVETLWKLNIKFRGGLLGLKVILMLIGVSVAGELQG</sequence>